<organism evidence="1 2">
    <name type="scientific">Rhizobium puerariae</name>
    <dbReference type="NCBI Taxonomy" id="1585791"/>
    <lineage>
        <taxon>Bacteria</taxon>
        <taxon>Pseudomonadati</taxon>
        <taxon>Pseudomonadota</taxon>
        <taxon>Alphaproteobacteria</taxon>
        <taxon>Hyphomicrobiales</taxon>
        <taxon>Rhizobiaceae</taxon>
        <taxon>Rhizobium/Agrobacterium group</taxon>
        <taxon>Rhizobium</taxon>
    </lineage>
</organism>
<dbReference type="InterPro" id="IPR009843">
    <property type="entry name" value="DUF1403"/>
</dbReference>
<protein>
    <submittedName>
        <fullName evidence="1">DUF1403 family protein</fullName>
    </submittedName>
</protein>
<accession>A0ABV6AL65</accession>
<name>A0ABV6AL65_9HYPH</name>
<dbReference type="EMBL" id="JBHMAA010000018">
    <property type="protein sequence ID" value="MFB9950617.1"/>
    <property type="molecule type" value="Genomic_DNA"/>
</dbReference>
<dbReference type="RefSeq" id="WP_377263222.1">
    <property type="nucleotide sequence ID" value="NZ_JBHMAA010000018.1"/>
</dbReference>
<dbReference type="Pfam" id="PF07183">
    <property type="entry name" value="DUF1403"/>
    <property type="match status" value="1"/>
</dbReference>
<reference evidence="1 2" key="1">
    <citation type="submission" date="2024-09" db="EMBL/GenBank/DDBJ databases">
        <authorList>
            <person name="Sun Q."/>
            <person name="Mori K."/>
        </authorList>
    </citation>
    <scope>NUCLEOTIDE SEQUENCE [LARGE SCALE GENOMIC DNA]</scope>
    <source>
        <strain evidence="1 2">TBRC 4938</strain>
    </source>
</reference>
<comment type="caution">
    <text evidence="1">The sequence shown here is derived from an EMBL/GenBank/DDBJ whole genome shotgun (WGS) entry which is preliminary data.</text>
</comment>
<keyword evidence="2" id="KW-1185">Reference proteome</keyword>
<sequence length="136" mass="14749">MDSPVTPSPMPLTWTPRQPEWAATRGRDFAEADASFAGGIALKSLDDLVRSDPVWAGCWRSRQALKCATAAVRLIGRTENETALRDAVLLIAANDDPGPAGKVFSAYKRLAVRKPGFSSRFVAELADLMGFGHHRP</sequence>
<dbReference type="Proteomes" id="UP001589692">
    <property type="component" value="Unassembled WGS sequence"/>
</dbReference>
<proteinExistence type="predicted"/>
<gene>
    <name evidence="1" type="ORF">ACFFP0_17330</name>
</gene>
<evidence type="ECO:0000313" key="1">
    <source>
        <dbReference type="EMBL" id="MFB9950617.1"/>
    </source>
</evidence>
<evidence type="ECO:0000313" key="2">
    <source>
        <dbReference type="Proteomes" id="UP001589692"/>
    </source>
</evidence>